<organism evidence="4 5">
    <name type="scientific">Alteromonas marina</name>
    <dbReference type="NCBI Taxonomy" id="203795"/>
    <lineage>
        <taxon>Bacteria</taxon>
        <taxon>Pseudomonadati</taxon>
        <taxon>Pseudomonadota</taxon>
        <taxon>Gammaproteobacteria</taxon>
        <taxon>Alteromonadales</taxon>
        <taxon>Alteromonadaceae</taxon>
        <taxon>Alteromonas/Salinimonas group</taxon>
        <taxon>Alteromonas</taxon>
    </lineage>
</organism>
<evidence type="ECO:0000256" key="1">
    <source>
        <dbReference type="ARBA" id="ARBA00010333"/>
    </source>
</evidence>
<dbReference type="Pfam" id="PF00497">
    <property type="entry name" value="SBP_bac_3"/>
    <property type="match status" value="1"/>
</dbReference>
<dbReference type="SUPFAM" id="SSF53850">
    <property type="entry name" value="Periplasmic binding protein-like II"/>
    <property type="match status" value="1"/>
</dbReference>
<evidence type="ECO:0000259" key="3">
    <source>
        <dbReference type="Pfam" id="PF00497"/>
    </source>
</evidence>
<protein>
    <submittedName>
        <fullName evidence="4">ABC transporter substrate-binding protein</fullName>
    </submittedName>
</protein>
<dbReference type="RefSeq" id="WP_039220437.1">
    <property type="nucleotide sequence ID" value="NZ_JWLW01000017.1"/>
</dbReference>
<dbReference type="InterPro" id="IPR001638">
    <property type="entry name" value="Solute-binding_3/MltF_N"/>
</dbReference>
<name>A0A0B3Z3X7_9ALTE</name>
<dbReference type="PANTHER" id="PTHR35936:SF25">
    <property type="entry name" value="ABC TRANSPORTER SUBSTRATE-BINDING PROTEIN"/>
    <property type="match status" value="1"/>
</dbReference>
<evidence type="ECO:0000313" key="4">
    <source>
        <dbReference type="EMBL" id="KHT52453.1"/>
    </source>
</evidence>
<dbReference type="Proteomes" id="UP000031197">
    <property type="component" value="Unassembled WGS sequence"/>
</dbReference>
<dbReference type="EMBL" id="JWLW01000017">
    <property type="protein sequence ID" value="KHT52453.1"/>
    <property type="molecule type" value="Genomic_DNA"/>
</dbReference>
<evidence type="ECO:0000313" key="5">
    <source>
        <dbReference type="Proteomes" id="UP000031197"/>
    </source>
</evidence>
<comment type="caution">
    <text evidence="4">The sequence shown here is derived from an EMBL/GenBank/DDBJ whole genome shotgun (WGS) entry which is preliminary data.</text>
</comment>
<dbReference type="Gene3D" id="3.40.190.10">
    <property type="entry name" value="Periplasmic binding protein-like II"/>
    <property type="match status" value="2"/>
</dbReference>
<keyword evidence="2" id="KW-0732">Signal</keyword>
<proteinExistence type="inferred from homology"/>
<accession>A0A0B3Z3X7</accession>
<dbReference type="AlphaFoldDB" id="A0A0B3Z3X7"/>
<keyword evidence="5" id="KW-1185">Reference proteome</keyword>
<comment type="similarity">
    <text evidence="1">Belongs to the bacterial solute-binding protein 3 family.</text>
</comment>
<evidence type="ECO:0000256" key="2">
    <source>
        <dbReference type="ARBA" id="ARBA00022729"/>
    </source>
</evidence>
<dbReference type="OrthoDB" id="7304968at2"/>
<gene>
    <name evidence="4" type="ORF">RJ41_10825</name>
</gene>
<sequence length="270" mass="30233">MAMLPYSKLKHSSRHILSFGIVLILTFVFNPRAYASTECKTLHTAGAQQWFPYAFNEFEGRLKATGIAFDVLTLLARDLGVTLKIETGLPWKRIESKLDAGELDILAGNYWNQARSRKWLITAPFAAEEVYVVLSPSLSQTRGTDLSLNALAQYIGVMPRGISLGEKFDSIKSNLNIIEVKDHDKMYEMIRRHRADYAVSPQSAALSHLNDPENDGMRISQSPISSNNVHFAISAKSKCASLFPEFNQALSARFKDGSIKQIIDTYDLTR</sequence>
<feature type="domain" description="Solute-binding protein family 3/N-terminal" evidence="3">
    <location>
        <begin position="45"/>
        <end position="266"/>
    </location>
</feature>
<dbReference type="PANTHER" id="PTHR35936">
    <property type="entry name" value="MEMBRANE-BOUND LYTIC MUREIN TRANSGLYCOSYLASE F"/>
    <property type="match status" value="1"/>
</dbReference>
<reference evidence="4 5" key="1">
    <citation type="submission" date="2014-12" db="EMBL/GenBank/DDBJ databases">
        <title>Genome sequencing of Alteromonas marina AD001.</title>
        <authorList>
            <person name="Adrian T.G.S."/>
            <person name="Chan K.G."/>
        </authorList>
    </citation>
    <scope>NUCLEOTIDE SEQUENCE [LARGE SCALE GENOMIC DNA]</scope>
    <source>
        <strain evidence="4 5">AD001</strain>
    </source>
</reference>